<dbReference type="Proteomes" id="UP000735302">
    <property type="component" value="Unassembled WGS sequence"/>
</dbReference>
<dbReference type="AlphaFoldDB" id="A0AAV3XV60"/>
<name>A0AAV3XV60_9GAST</name>
<dbReference type="EMBL" id="BLXT01000063">
    <property type="protein sequence ID" value="GFN74237.1"/>
    <property type="molecule type" value="Genomic_DNA"/>
</dbReference>
<proteinExistence type="predicted"/>
<gene>
    <name evidence="1" type="ORF">PoB_000074300</name>
</gene>
<reference evidence="1 2" key="1">
    <citation type="journal article" date="2021" name="Elife">
        <title>Chloroplast acquisition without the gene transfer in kleptoplastic sea slugs, Plakobranchus ocellatus.</title>
        <authorList>
            <person name="Maeda T."/>
            <person name="Takahashi S."/>
            <person name="Yoshida T."/>
            <person name="Shimamura S."/>
            <person name="Takaki Y."/>
            <person name="Nagai Y."/>
            <person name="Toyoda A."/>
            <person name="Suzuki Y."/>
            <person name="Arimoto A."/>
            <person name="Ishii H."/>
            <person name="Satoh N."/>
            <person name="Nishiyama T."/>
            <person name="Hasebe M."/>
            <person name="Maruyama T."/>
            <person name="Minagawa J."/>
            <person name="Obokata J."/>
            <person name="Shigenobu S."/>
        </authorList>
    </citation>
    <scope>NUCLEOTIDE SEQUENCE [LARGE SCALE GENOMIC DNA]</scope>
</reference>
<keyword evidence="2" id="KW-1185">Reference proteome</keyword>
<evidence type="ECO:0000313" key="2">
    <source>
        <dbReference type="Proteomes" id="UP000735302"/>
    </source>
</evidence>
<accession>A0AAV3XV60</accession>
<organism evidence="1 2">
    <name type="scientific">Plakobranchus ocellatus</name>
    <dbReference type="NCBI Taxonomy" id="259542"/>
    <lineage>
        <taxon>Eukaryota</taxon>
        <taxon>Metazoa</taxon>
        <taxon>Spiralia</taxon>
        <taxon>Lophotrochozoa</taxon>
        <taxon>Mollusca</taxon>
        <taxon>Gastropoda</taxon>
        <taxon>Heterobranchia</taxon>
        <taxon>Euthyneura</taxon>
        <taxon>Panpulmonata</taxon>
        <taxon>Sacoglossa</taxon>
        <taxon>Placobranchoidea</taxon>
        <taxon>Plakobranchidae</taxon>
        <taxon>Plakobranchus</taxon>
    </lineage>
</organism>
<evidence type="ECO:0000313" key="1">
    <source>
        <dbReference type="EMBL" id="GFN74237.1"/>
    </source>
</evidence>
<protein>
    <submittedName>
        <fullName evidence="1">Uncharacterized protein</fullName>
    </submittedName>
</protein>
<comment type="caution">
    <text evidence="1">The sequence shown here is derived from an EMBL/GenBank/DDBJ whole genome shotgun (WGS) entry which is preliminary data.</text>
</comment>
<sequence>MTFGLRNSCRSCIEGFWTSQNILWLKLVTINTYRGLYQYSRLAFRNPNQKRIARPTYWNIQNENLGQTMVAKHVRRSSEEMYVLRVRATGTFQHLRHYIIGRGRRNRGGRLQIDLAGPTASEALQRPIGYESKQLVSTVSIQEHQSGYPDM</sequence>